<accession>A0A2K1L7G7</accession>
<comment type="similarity">
    <text evidence="1">Belongs to the ARG7 family.</text>
</comment>
<dbReference type="AlphaFoldDB" id="A0A2K1L7G7"/>
<dbReference type="Proteomes" id="UP000006727">
    <property type="component" value="Chromosome 1"/>
</dbReference>
<feature type="compositionally biased region" description="Low complexity" evidence="2">
    <location>
        <begin position="41"/>
        <end position="54"/>
    </location>
</feature>
<organism evidence="3">
    <name type="scientific">Physcomitrium patens</name>
    <name type="common">Spreading-leaved earth moss</name>
    <name type="synonym">Physcomitrella patens</name>
    <dbReference type="NCBI Taxonomy" id="3218"/>
    <lineage>
        <taxon>Eukaryota</taxon>
        <taxon>Viridiplantae</taxon>
        <taxon>Streptophyta</taxon>
        <taxon>Embryophyta</taxon>
        <taxon>Bryophyta</taxon>
        <taxon>Bryophytina</taxon>
        <taxon>Bryopsida</taxon>
        <taxon>Funariidae</taxon>
        <taxon>Funariales</taxon>
        <taxon>Funariaceae</taxon>
        <taxon>Physcomitrium</taxon>
    </lineage>
</organism>
<proteinExistence type="inferred from homology"/>
<feature type="region of interest" description="Disordered" evidence="2">
    <location>
        <begin position="23"/>
        <end position="62"/>
    </location>
</feature>
<evidence type="ECO:0000313" key="5">
    <source>
        <dbReference type="Proteomes" id="UP000006727"/>
    </source>
</evidence>
<dbReference type="FunCoup" id="A0A2K1L7G7">
    <property type="interactions" value="43"/>
</dbReference>
<reference evidence="3 5" key="2">
    <citation type="journal article" date="2018" name="Plant J.">
        <title>The Physcomitrella patens chromosome-scale assembly reveals moss genome structure and evolution.</title>
        <authorList>
            <person name="Lang D."/>
            <person name="Ullrich K.K."/>
            <person name="Murat F."/>
            <person name="Fuchs J."/>
            <person name="Jenkins J."/>
            <person name="Haas F.B."/>
            <person name="Piednoel M."/>
            <person name="Gundlach H."/>
            <person name="Van Bel M."/>
            <person name="Meyberg R."/>
            <person name="Vives C."/>
            <person name="Morata J."/>
            <person name="Symeonidi A."/>
            <person name="Hiss M."/>
            <person name="Muchero W."/>
            <person name="Kamisugi Y."/>
            <person name="Saleh O."/>
            <person name="Blanc G."/>
            <person name="Decker E.L."/>
            <person name="van Gessel N."/>
            <person name="Grimwood J."/>
            <person name="Hayes R.D."/>
            <person name="Graham S.W."/>
            <person name="Gunter L.E."/>
            <person name="McDaniel S.F."/>
            <person name="Hoernstein S.N.W."/>
            <person name="Larsson A."/>
            <person name="Li F.W."/>
            <person name="Perroud P.F."/>
            <person name="Phillips J."/>
            <person name="Ranjan P."/>
            <person name="Rokshar D.S."/>
            <person name="Rothfels C.J."/>
            <person name="Schneider L."/>
            <person name="Shu S."/>
            <person name="Stevenson D.W."/>
            <person name="Thummler F."/>
            <person name="Tillich M."/>
            <person name="Villarreal Aguilar J.C."/>
            <person name="Widiez T."/>
            <person name="Wong G.K."/>
            <person name="Wymore A."/>
            <person name="Zhang Y."/>
            <person name="Zimmer A.D."/>
            <person name="Quatrano R.S."/>
            <person name="Mayer K.F.X."/>
            <person name="Goodstein D."/>
            <person name="Casacuberta J.M."/>
            <person name="Vandepoele K."/>
            <person name="Reski R."/>
            <person name="Cuming A.C."/>
            <person name="Tuskan G.A."/>
            <person name="Maumus F."/>
            <person name="Salse J."/>
            <person name="Schmutz J."/>
            <person name="Rensing S.A."/>
        </authorList>
    </citation>
    <scope>NUCLEOTIDE SEQUENCE [LARGE SCALE GENOMIC DNA]</scope>
    <source>
        <strain evidence="4 5">cv. Gransden 2004</strain>
    </source>
</reference>
<dbReference type="EnsemblPlants" id="Pp3c1_8870V3.2">
    <property type="protein sequence ID" value="PAC:32967760.CDS.1"/>
    <property type="gene ID" value="Pp3c1_8870"/>
</dbReference>
<dbReference type="OrthoDB" id="1052757at2759"/>
<dbReference type="InterPro" id="IPR003676">
    <property type="entry name" value="SAUR_fam"/>
</dbReference>
<dbReference type="EnsemblPlants" id="Pp3c1_8870V3.1">
    <property type="protein sequence ID" value="PAC:32967759.CDS.1"/>
    <property type="gene ID" value="Pp3c1_8870"/>
</dbReference>
<reference evidence="3 5" key="1">
    <citation type="journal article" date="2008" name="Science">
        <title>The Physcomitrella genome reveals evolutionary insights into the conquest of land by plants.</title>
        <authorList>
            <person name="Rensing S."/>
            <person name="Lang D."/>
            <person name="Zimmer A."/>
            <person name="Terry A."/>
            <person name="Salamov A."/>
            <person name="Shapiro H."/>
            <person name="Nishiyama T."/>
            <person name="Perroud P.-F."/>
            <person name="Lindquist E."/>
            <person name="Kamisugi Y."/>
            <person name="Tanahashi T."/>
            <person name="Sakakibara K."/>
            <person name="Fujita T."/>
            <person name="Oishi K."/>
            <person name="Shin-I T."/>
            <person name="Kuroki Y."/>
            <person name="Toyoda A."/>
            <person name="Suzuki Y."/>
            <person name="Hashimoto A."/>
            <person name="Yamaguchi K."/>
            <person name="Sugano A."/>
            <person name="Kohara Y."/>
            <person name="Fujiyama A."/>
            <person name="Anterola A."/>
            <person name="Aoki S."/>
            <person name="Ashton N."/>
            <person name="Barbazuk W.B."/>
            <person name="Barker E."/>
            <person name="Bennetzen J."/>
            <person name="Bezanilla M."/>
            <person name="Blankenship R."/>
            <person name="Cho S.H."/>
            <person name="Dutcher S."/>
            <person name="Estelle M."/>
            <person name="Fawcett J.A."/>
            <person name="Gundlach H."/>
            <person name="Hanada K."/>
            <person name="Heyl A."/>
            <person name="Hicks K.A."/>
            <person name="Hugh J."/>
            <person name="Lohr M."/>
            <person name="Mayer K."/>
            <person name="Melkozernov A."/>
            <person name="Murata T."/>
            <person name="Nelson D."/>
            <person name="Pils B."/>
            <person name="Prigge M."/>
            <person name="Reiss B."/>
            <person name="Renner T."/>
            <person name="Rombauts S."/>
            <person name="Rushton P."/>
            <person name="Sanderfoot A."/>
            <person name="Schween G."/>
            <person name="Shiu S.-H."/>
            <person name="Stueber K."/>
            <person name="Theodoulou F.L."/>
            <person name="Tu H."/>
            <person name="Van de Peer Y."/>
            <person name="Verrier P.J."/>
            <person name="Waters E."/>
            <person name="Wood A."/>
            <person name="Yang L."/>
            <person name="Cove D."/>
            <person name="Cuming A."/>
            <person name="Hasebe M."/>
            <person name="Lucas S."/>
            <person name="Mishler D.B."/>
            <person name="Reski R."/>
            <person name="Grigoriev I."/>
            <person name="Quatrano R.S."/>
            <person name="Boore J.L."/>
        </authorList>
    </citation>
    <scope>NUCLEOTIDE SEQUENCE [LARGE SCALE GENOMIC DNA]</scope>
    <source>
        <strain evidence="4 5">cv. Gransden 2004</strain>
    </source>
</reference>
<dbReference type="PANTHER" id="PTHR35296">
    <property type="entry name" value="EXPRESSED PROTEIN"/>
    <property type="match status" value="1"/>
</dbReference>
<dbReference type="RefSeq" id="XP_024374734.1">
    <property type="nucleotide sequence ID" value="XM_024518966.2"/>
</dbReference>
<evidence type="ECO:0000313" key="4">
    <source>
        <dbReference type="EnsemblPlants" id="PAC:32967759.CDS.1"/>
    </source>
</evidence>
<evidence type="ECO:0000256" key="2">
    <source>
        <dbReference type="SAM" id="MobiDB-lite"/>
    </source>
</evidence>
<gene>
    <name evidence="4" type="primary">LOC112281925</name>
    <name evidence="3" type="ORF">PHYPA_000410</name>
</gene>
<keyword evidence="5" id="KW-1185">Reference proteome</keyword>
<dbReference type="Gramene" id="Pp3c1_8870V3.1">
    <property type="protein sequence ID" value="PAC:32967759.CDS.1"/>
    <property type="gene ID" value="Pp3c1_8870"/>
</dbReference>
<dbReference type="PaxDb" id="3218-PP1S38_128V6.1"/>
<protein>
    <submittedName>
        <fullName evidence="3 4">Uncharacterized protein</fullName>
    </submittedName>
</protein>
<dbReference type="GeneID" id="112281925"/>
<dbReference type="PANTHER" id="PTHR35296:SF3">
    <property type="entry name" value="EXPRESSED PROTEIN"/>
    <property type="match status" value="1"/>
</dbReference>
<dbReference type="KEGG" id="ppp:112281925"/>
<evidence type="ECO:0000256" key="1">
    <source>
        <dbReference type="ARBA" id="ARBA00006974"/>
    </source>
</evidence>
<dbReference type="EMBL" id="ABEU02000001">
    <property type="protein sequence ID" value="PNR61986.1"/>
    <property type="molecule type" value="Genomic_DNA"/>
</dbReference>
<evidence type="ECO:0000313" key="3">
    <source>
        <dbReference type="EMBL" id="PNR61986.1"/>
    </source>
</evidence>
<dbReference type="GO" id="GO:0009733">
    <property type="term" value="P:response to auxin"/>
    <property type="evidence" value="ECO:0007669"/>
    <property type="project" value="InterPro"/>
</dbReference>
<dbReference type="Gramene" id="Pp3c1_8870V3.2">
    <property type="protein sequence ID" value="PAC:32967760.CDS.1"/>
    <property type="gene ID" value="Pp3c1_8870"/>
</dbReference>
<sequence>MKGLTMRRVLKRLDSIRSCKCPVNGDSDKEECPLTAPPSAPLLAKRSRQQSSSSEDSARPSTVLIAKRTRQKLSVDCTIPRDDTNSALSSLPRNTLGCVGIRKRRKGLVTLLVGKERQVFKVEPQMLEHRLLECLLARSNCGADTPHSDSNYEALRDDQENVKENVPISQSFSGKENARENAHRKVCPTRSGPIRLDCDAILFEHILWLLNNDDPAIRQLNIDELMEFYE</sequence>
<reference evidence="4" key="3">
    <citation type="submission" date="2020-12" db="UniProtKB">
        <authorList>
            <consortium name="EnsemblPlants"/>
        </authorList>
    </citation>
    <scope>IDENTIFICATION</scope>
</reference>
<name>A0A2K1L7G7_PHYPA</name>